<dbReference type="RefSeq" id="WP_201958281.1">
    <property type="nucleotide sequence ID" value="NZ_JAERRJ010000024.1"/>
</dbReference>
<evidence type="ECO:0000313" key="2">
    <source>
        <dbReference type="EMBL" id="MBL1080107.1"/>
    </source>
</evidence>
<comment type="caution">
    <text evidence="2">The sequence shown here is derived from an EMBL/GenBank/DDBJ whole genome shotgun (WGS) entry which is preliminary data.</text>
</comment>
<organism evidence="2 3">
    <name type="scientific">Nocardia acididurans</name>
    <dbReference type="NCBI Taxonomy" id="2802282"/>
    <lineage>
        <taxon>Bacteria</taxon>
        <taxon>Bacillati</taxon>
        <taxon>Actinomycetota</taxon>
        <taxon>Actinomycetes</taxon>
        <taxon>Mycobacteriales</taxon>
        <taxon>Nocardiaceae</taxon>
        <taxon>Nocardia</taxon>
    </lineage>
</organism>
<keyword evidence="3" id="KW-1185">Reference proteome</keyword>
<feature type="transmembrane region" description="Helical" evidence="1">
    <location>
        <begin position="45"/>
        <end position="66"/>
    </location>
</feature>
<accession>A0ABS1MHS0</accession>
<dbReference type="Proteomes" id="UP000602198">
    <property type="component" value="Unassembled WGS sequence"/>
</dbReference>
<dbReference type="EMBL" id="JAERRJ010000024">
    <property type="protein sequence ID" value="MBL1080107.1"/>
    <property type="molecule type" value="Genomic_DNA"/>
</dbReference>
<feature type="transmembrane region" description="Helical" evidence="1">
    <location>
        <begin position="208"/>
        <end position="228"/>
    </location>
</feature>
<proteinExistence type="predicted"/>
<name>A0ABS1MHS0_9NOCA</name>
<evidence type="ECO:0000256" key="1">
    <source>
        <dbReference type="SAM" id="Phobius"/>
    </source>
</evidence>
<keyword evidence="1" id="KW-0812">Transmembrane</keyword>
<sequence length="249" mass="26822">MVQPTPWQARRRQGWPMKTLALHVEHSRRRLVVATARIRGLDADWVSVGVVAASAIVLILLFRPWLVAYGNDGTIDVNAFGTSNISYSRINIWSTAPPHAAVSGVWGILASIAGAVTIITVLINLRVRTRTLGAVAAGSSVATALCVVACILYINSKNGELRAMVTPQYNQIGTQVGLILRELMGNGNYPAPGARRGSWKSAGLTAPALTAGFLSLMAAISAVTQWFIKYTNRTIRLPRRHSPITNTTV</sequence>
<feature type="transmembrane region" description="Helical" evidence="1">
    <location>
        <begin position="132"/>
        <end position="154"/>
    </location>
</feature>
<protein>
    <submittedName>
        <fullName evidence="2">Uncharacterized protein</fullName>
    </submittedName>
</protein>
<evidence type="ECO:0000313" key="3">
    <source>
        <dbReference type="Proteomes" id="UP000602198"/>
    </source>
</evidence>
<gene>
    <name evidence="2" type="ORF">JK358_37500</name>
</gene>
<feature type="transmembrane region" description="Helical" evidence="1">
    <location>
        <begin position="104"/>
        <end position="125"/>
    </location>
</feature>
<keyword evidence="1" id="KW-0472">Membrane</keyword>
<keyword evidence="1" id="KW-1133">Transmembrane helix</keyword>
<reference evidence="2 3" key="1">
    <citation type="submission" date="2021-01" db="EMBL/GenBank/DDBJ databases">
        <title>WGS of actinomycetes isolated from Thailand.</title>
        <authorList>
            <person name="Thawai C."/>
        </authorList>
    </citation>
    <scope>NUCLEOTIDE SEQUENCE [LARGE SCALE GENOMIC DNA]</scope>
    <source>
        <strain evidence="2 3">LPG 2</strain>
    </source>
</reference>